<dbReference type="EMBL" id="JAJITD010000017">
    <property type="protein sequence ID" value="MCC8396238.1"/>
    <property type="molecule type" value="Genomic_DNA"/>
</dbReference>
<name>A0ABS8K2V9_9BURK</name>
<sequence>MLALRFRRVGGGIEVLRFSEVTGQRLIDFANQNVVSRLLVSPRYIFSPVAVQTWVQWIDSRDDYKATAISEGQSEDYVGDFGAGRRVLFVLELSCSAEMAVICGSVALRT</sequence>
<comment type="caution">
    <text evidence="1">The sequence shown here is derived from an EMBL/GenBank/DDBJ whole genome shotgun (WGS) entry which is preliminary data.</text>
</comment>
<gene>
    <name evidence="1" type="ORF">LJ656_26980</name>
</gene>
<keyword evidence="2" id="KW-1185">Reference proteome</keyword>
<dbReference type="Proteomes" id="UP001431019">
    <property type="component" value="Unassembled WGS sequence"/>
</dbReference>
<reference evidence="1 2" key="1">
    <citation type="submission" date="2021-11" db="EMBL/GenBank/DDBJ databases">
        <authorList>
            <person name="Oh E.-T."/>
            <person name="Kim S.-B."/>
        </authorList>
    </citation>
    <scope>NUCLEOTIDE SEQUENCE [LARGE SCALE GENOMIC DNA]</scope>
    <source>
        <strain evidence="1 2">MMS20-SJTR3</strain>
    </source>
</reference>
<accession>A0ABS8K2V9</accession>
<proteinExistence type="predicted"/>
<evidence type="ECO:0000313" key="1">
    <source>
        <dbReference type="EMBL" id="MCC8396238.1"/>
    </source>
</evidence>
<organism evidence="1 2">
    <name type="scientific">Paraburkholderia sejongensis</name>
    <dbReference type="NCBI Taxonomy" id="2886946"/>
    <lineage>
        <taxon>Bacteria</taxon>
        <taxon>Pseudomonadati</taxon>
        <taxon>Pseudomonadota</taxon>
        <taxon>Betaproteobacteria</taxon>
        <taxon>Burkholderiales</taxon>
        <taxon>Burkholderiaceae</taxon>
        <taxon>Paraburkholderia</taxon>
    </lineage>
</organism>
<dbReference type="RefSeq" id="WP_230512589.1">
    <property type="nucleotide sequence ID" value="NZ_JAJITD010000017.1"/>
</dbReference>
<protein>
    <submittedName>
        <fullName evidence="1">Uncharacterized protein</fullName>
    </submittedName>
</protein>
<evidence type="ECO:0000313" key="2">
    <source>
        <dbReference type="Proteomes" id="UP001431019"/>
    </source>
</evidence>